<dbReference type="EMBL" id="CP026095">
    <property type="protein sequence ID" value="AZV41328.1"/>
    <property type="molecule type" value="Genomic_DNA"/>
</dbReference>
<dbReference type="RefSeq" id="WP_127759039.1">
    <property type="nucleotide sequence ID" value="NZ_CP026095.1"/>
</dbReference>
<accession>A0A3Q9RKG6</accession>
<feature type="signal peptide" evidence="2">
    <location>
        <begin position="1"/>
        <end position="27"/>
    </location>
</feature>
<dbReference type="InterPro" id="IPR051625">
    <property type="entry name" value="Signaling_Regulatory_Domain"/>
</dbReference>
<organism evidence="4 5">
    <name type="scientific">Peribacillus asahii</name>
    <dbReference type="NCBI Taxonomy" id="228899"/>
    <lineage>
        <taxon>Bacteria</taxon>
        <taxon>Bacillati</taxon>
        <taxon>Bacillota</taxon>
        <taxon>Bacilli</taxon>
        <taxon>Bacillales</taxon>
        <taxon>Bacillaceae</taxon>
        <taxon>Peribacillus</taxon>
    </lineage>
</organism>
<dbReference type="Pfam" id="PF00415">
    <property type="entry name" value="RCC1"/>
    <property type="match status" value="1"/>
</dbReference>
<sequence>MKKKSLLVFIICMFAFLMLLPSLKVQAAEDLTYWSEETQEVYEPLLPYTLEWSGDVLKNGGFDLDSARITTDKTIADFVINQYGDIGARKIAELPKQPLDEPLNIADVSFPTDGLGYPLTSLKVKSGSTYLIQLDSGDFAKVHINEASSSKVNFTFVVQTDTLPDEDPTLPDEEVSVVDLISSQSSVSMDVGQSKSVSLTAKYSNNSKKTVTNAAKWKSEKTSIASVTKGKIKGVSAGQTTISAEYEGITVKVKVSVKSKSVKPIKGIAGTAVAAGDSHTLVLKKNGTVWSFGKNQTGQLGNGNTKNQYTPVQVKGLKNVKDIAAGYNFSLALKKDGTVWMWGNPFASVSNPRSTPYQIKSLKNVVDIAAGEEHMIALKKDGTVWVWGNNSYGQGGIGKTSPATITNPVKVTKLSKVTAIAGGRYHTLAVKSDGTIWTWGNNERNQIGDGKTGSSLMKNVLVPYQVKSLTKVKSVSGGTYYSLAVKSDGTVWSWGFNDASQLGIVKTSAYQNKPAKVLGEDGEGYLSQIKQADGGYRHTLAVANDGSLYTWGENTYGKLGIGTETSIYDVWSDGANSAVPVKVALTKVIQAEAGSEHTVAITSDGTVWSWGSNDYGQLGVGKKYSKKKVPAKVLRAN</sequence>
<dbReference type="InterPro" id="IPR058923">
    <property type="entry name" value="RCC1-like_dom"/>
</dbReference>
<feature type="chain" id="PRO_5018683042" evidence="2">
    <location>
        <begin position="28"/>
        <end position="637"/>
    </location>
</feature>
<name>A0A3Q9RKG6_9BACI</name>
<dbReference type="InterPro" id="IPR003343">
    <property type="entry name" value="Big_2"/>
</dbReference>
<protein>
    <submittedName>
        <fullName evidence="4">BNR repeat domain protein</fullName>
    </submittedName>
</protein>
<gene>
    <name evidence="4" type="ORF">BAOM_0696</name>
</gene>
<dbReference type="InterPro" id="IPR009091">
    <property type="entry name" value="RCC1/BLIP-II"/>
</dbReference>
<dbReference type="SUPFAM" id="SSF50985">
    <property type="entry name" value="RCC1/BLIP-II"/>
    <property type="match status" value="2"/>
</dbReference>
<evidence type="ECO:0000313" key="4">
    <source>
        <dbReference type="EMBL" id="AZV41328.1"/>
    </source>
</evidence>
<dbReference type="AlphaFoldDB" id="A0A3Q9RKG6"/>
<dbReference type="Pfam" id="PF25390">
    <property type="entry name" value="WD40_RLD"/>
    <property type="match status" value="1"/>
</dbReference>
<dbReference type="Proteomes" id="UP000283095">
    <property type="component" value="Chromosome"/>
</dbReference>
<proteinExistence type="predicted"/>
<evidence type="ECO:0000259" key="3">
    <source>
        <dbReference type="SMART" id="SM00635"/>
    </source>
</evidence>
<dbReference type="Gene3D" id="2.130.10.30">
    <property type="entry name" value="Regulator of chromosome condensation 1/beta-lactamase-inhibitor protein II"/>
    <property type="match status" value="2"/>
</dbReference>
<dbReference type="PANTHER" id="PTHR22872">
    <property type="entry name" value="BTK-BINDING PROTEIN-RELATED"/>
    <property type="match status" value="1"/>
</dbReference>
<dbReference type="PROSITE" id="PS00626">
    <property type="entry name" value="RCC1_2"/>
    <property type="match status" value="2"/>
</dbReference>
<evidence type="ECO:0000256" key="2">
    <source>
        <dbReference type="SAM" id="SignalP"/>
    </source>
</evidence>
<evidence type="ECO:0000313" key="5">
    <source>
        <dbReference type="Proteomes" id="UP000283095"/>
    </source>
</evidence>
<dbReference type="PROSITE" id="PS50012">
    <property type="entry name" value="RCC1_3"/>
    <property type="match status" value="7"/>
</dbReference>
<dbReference type="InterPro" id="IPR000408">
    <property type="entry name" value="Reg_chr_condens"/>
</dbReference>
<feature type="domain" description="BIG2" evidence="3">
    <location>
        <begin position="174"/>
        <end position="256"/>
    </location>
</feature>
<dbReference type="PRINTS" id="PR00633">
    <property type="entry name" value="RCCNDNSATION"/>
</dbReference>
<keyword evidence="1" id="KW-0677">Repeat</keyword>
<keyword evidence="2" id="KW-0732">Signal</keyword>
<dbReference type="OrthoDB" id="27389at2"/>
<dbReference type="PANTHER" id="PTHR22872:SF2">
    <property type="entry name" value="INHIBITOR OF BRUTON TYROSINE KINASE"/>
    <property type="match status" value="1"/>
</dbReference>
<evidence type="ECO:0000256" key="1">
    <source>
        <dbReference type="ARBA" id="ARBA00022737"/>
    </source>
</evidence>
<dbReference type="KEGG" id="pasa:BAOM_0696"/>
<reference evidence="4 5" key="1">
    <citation type="submission" date="2018-01" db="EMBL/GenBank/DDBJ databases">
        <title>Bacillus asahii Genome sequencing and assembly.</title>
        <authorList>
            <person name="Jiang H."/>
            <person name="Feng Y."/>
            <person name="Zhao F."/>
            <person name="Lin X."/>
        </authorList>
    </citation>
    <scope>NUCLEOTIDE SEQUENCE [LARGE SCALE GENOMIC DNA]</scope>
    <source>
        <strain evidence="4 5">OM18</strain>
    </source>
</reference>
<dbReference type="SMART" id="SM00635">
    <property type="entry name" value="BID_2"/>
    <property type="match status" value="1"/>
</dbReference>